<proteinExistence type="predicted"/>
<protein>
    <submittedName>
        <fullName evidence="2">Uncharacterized protein</fullName>
    </submittedName>
</protein>
<keyword evidence="3" id="KW-1185">Reference proteome</keyword>
<evidence type="ECO:0000256" key="1">
    <source>
        <dbReference type="SAM" id="MobiDB-lite"/>
    </source>
</evidence>
<feature type="compositionally biased region" description="Basic residues" evidence="1">
    <location>
        <begin position="12"/>
        <end position="22"/>
    </location>
</feature>
<sequence>MARTPILLDRPRPRHRAVRGRPRQGGLLDPIAGTGYWAYLLTQLGVDVVCYDLNPGTDLLTNG</sequence>
<dbReference type="Proteomes" id="UP000826012">
    <property type="component" value="Chromosome"/>
</dbReference>
<dbReference type="SUPFAM" id="SSF53335">
    <property type="entry name" value="S-adenosyl-L-methionine-dependent methyltransferases"/>
    <property type="match status" value="1"/>
</dbReference>
<accession>A0ABN6IT37</accession>
<feature type="region of interest" description="Disordered" evidence="1">
    <location>
        <begin position="1"/>
        <end position="23"/>
    </location>
</feature>
<reference evidence="2 3" key="2">
    <citation type="submission" date="2021-07" db="EMBL/GenBank/DDBJ databases">
        <authorList>
            <person name="Matsumoto Y."/>
            <person name="Motooka D."/>
            <person name="Nakamura S."/>
        </authorList>
    </citation>
    <scope>NUCLEOTIDE SEQUENCE [LARGE SCALE GENOMIC DNA]</scope>
    <source>
        <strain evidence="2 3">TY59</strain>
    </source>
</reference>
<reference evidence="2 3" key="1">
    <citation type="submission" date="2021-07" db="EMBL/GenBank/DDBJ databases">
        <title>Complete genome sequence of nontuberculous Mycobacterium sp. TY59.</title>
        <authorList>
            <person name="Fukushima K."/>
        </authorList>
    </citation>
    <scope>NUCLEOTIDE SEQUENCE [LARGE SCALE GENOMIC DNA]</scope>
    <source>
        <strain evidence="2 3">TY59</strain>
    </source>
</reference>
<evidence type="ECO:0000313" key="2">
    <source>
        <dbReference type="EMBL" id="BCZ25284.1"/>
    </source>
</evidence>
<organism evidence="2 3">
    <name type="scientific">Mycobacterium senriense</name>
    <dbReference type="NCBI Taxonomy" id="2775496"/>
    <lineage>
        <taxon>Bacteria</taxon>
        <taxon>Bacillati</taxon>
        <taxon>Actinomycetota</taxon>
        <taxon>Actinomycetes</taxon>
        <taxon>Mycobacteriales</taxon>
        <taxon>Mycobacteriaceae</taxon>
        <taxon>Mycobacterium</taxon>
        <taxon>Mycobacterium avium complex (MAC)</taxon>
    </lineage>
</organism>
<name>A0ABN6IT37_9MYCO</name>
<dbReference type="EMBL" id="AP024828">
    <property type="protein sequence ID" value="BCZ25284.1"/>
    <property type="molecule type" value="Genomic_DNA"/>
</dbReference>
<evidence type="ECO:0000313" key="3">
    <source>
        <dbReference type="Proteomes" id="UP000826012"/>
    </source>
</evidence>
<dbReference type="InterPro" id="IPR029063">
    <property type="entry name" value="SAM-dependent_MTases_sf"/>
</dbReference>
<gene>
    <name evidence="2" type="ORF">MTY59_51390</name>
</gene>
<dbReference type="Gene3D" id="3.40.50.150">
    <property type="entry name" value="Vaccinia Virus protein VP39"/>
    <property type="match status" value="1"/>
</dbReference>